<dbReference type="InterPro" id="IPR036390">
    <property type="entry name" value="WH_DNA-bd_sf"/>
</dbReference>
<keyword evidence="5" id="KW-1185">Reference proteome</keyword>
<feature type="domain" description="Pyrrolo-quinoline quinone repeat" evidence="3">
    <location>
        <begin position="70"/>
        <end position="226"/>
    </location>
</feature>
<evidence type="ECO:0000259" key="3">
    <source>
        <dbReference type="Pfam" id="PF13360"/>
    </source>
</evidence>
<dbReference type="EMBL" id="FOZK01000002">
    <property type="protein sequence ID" value="SFR96978.1"/>
    <property type="molecule type" value="Genomic_DNA"/>
</dbReference>
<feature type="region of interest" description="Disordered" evidence="1">
    <location>
        <begin position="808"/>
        <end position="836"/>
    </location>
</feature>
<dbReference type="SUPFAM" id="SSF46785">
    <property type="entry name" value="Winged helix' DNA-binding domain"/>
    <property type="match status" value="1"/>
</dbReference>
<organism evidence="4 5">
    <name type="scientific">Halomicrobium zhouii</name>
    <dbReference type="NCBI Taxonomy" id="767519"/>
    <lineage>
        <taxon>Archaea</taxon>
        <taxon>Methanobacteriati</taxon>
        <taxon>Methanobacteriota</taxon>
        <taxon>Stenosarchaea group</taxon>
        <taxon>Halobacteria</taxon>
        <taxon>Halobacteriales</taxon>
        <taxon>Haloarculaceae</taxon>
        <taxon>Halomicrobium</taxon>
    </lineage>
</organism>
<evidence type="ECO:0000313" key="5">
    <source>
        <dbReference type="Proteomes" id="UP000199062"/>
    </source>
</evidence>
<evidence type="ECO:0000256" key="1">
    <source>
        <dbReference type="SAM" id="MobiDB-lite"/>
    </source>
</evidence>
<feature type="domain" description="Transcription regulator PadR N-terminal" evidence="2">
    <location>
        <begin position="852"/>
        <end position="919"/>
    </location>
</feature>
<name>A0A1I6L112_9EURY</name>
<evidence type="ECO:0000259" key="2">
    <source>
        <dbReference type="Pfam" id="PF03551"/>
    </source>
</evidence>
<dbReference type="AlphaFoldDB" id="A0A1I6L112"/>
<feature type="region of interest" description="Disordered" evidence="1">
    <location>
        <begin position="1165"/>
        <end position="1234"/>
    </location>
</feature>
<feature type="compositionally biased region" description="Polar residues" evidence="1">
    <location>
        <begin position="1165"/>
        <end position="1174"/>
    </location>
</feature>
<feature type="domain" description="Pyrrolo-quinoline quinone repeat" evidence="3">
    <location>
        <begin position="235"/>
        <end position="328"/>
    </location>
</feature>
<dbReference type="SMART" id="SM00564">
    <property type="entry name" value="PQQ"/>
    <property type="match status" value="7"/>
</dbReference>
<dbReference type="Pfam" id="PF13360">
    <property type="entry name" value="PQQ_2"/>
    <property type="match status" value="3"/>
</dbReference>
<dbReference type="InterPro" id="IPR036388">
    <property type="entry name" value="WH-like_DNA-bd_sf"/>
</dbReference>
<dbReference type="Gene3D" id="1.10.10.10">
    <property type="entry name" value="Winged helix-like DNA-binding domain superfamily/Winged helix DNA-binding domain"/>
    <property type="match status" value="1"/>
</dbReference>
<feature type="compositionally biased region" description="Basic and acidic residues" evidence="1">
    <location>
        <begin position="488"/>
        <end position="498"/>
    </location>
</feature>
<evidence type="ECO:0000313" key="4">
    <source>
        <dbReference type="EMBL" id="SFR96978.1"/>
    </source>
</evidence>
<feature type="region of interest" description="Disordered" evidence="1">
    <location>
        <begin position="919"/>
        <end position="939"/>
    </location>
</feature>
<feature type="region of interest" description="Disordered" evidence="1">
    <location>
        <begin position="557"/>
        <end position="578"/>
    </location>
</feature>
<feature type="domain" description="Pyrrolo-quinoline quinone repeat" evidence="3">
    <location>
        <begin position="331"/>
        <end position="404"/>
    </location>
</feature>
<feature type="compositionally biased region" description="Basic and acidic residues" evidence="1">
    <location>
        <begin position="1062"/>
        <end position="1072"/>
    </location>
</feature>
<accession>A0A1I6L112</accession>
<dbReference type="Pfam" id="PF03551">
    <property type="entry name" value="PadR"/>
    <property type="match status" value="1"/>
</dbReference>
<feature type="compositionally biased region" description="Basic and acidic residues" evidence="1">
    <location>
        <begin position="1043"/>
        <end position="1054"/>
    </location>
</feature>
<feature type="region of interest" description="Disordered" evidence="1">
    <location>
        <begin position="1043"/>
        <end position="1072"/>
    </location>
</feature>
<dbReference type="Proteomes" id="UP000199062">
    <property type="component" value="Unassembled WGS sequence"/>
</dbReference>
<dbReference type="STRING" id="767519.SAMN05216559_1750"/>
<dbReference type="InterPro" id="IPR002372">
    <property type="entry name" value="PQQ_rpt_dom"/>
</dbReference>
<feature type="region of interest" description="Disordered" evidence="1">
    <location>
        <begin position="403"/>
        <end position="433"/>
    </location>
</feature>
<dbReference type="Pfam" id="PF18780">
    <property type="entry name" value="HNH_repeat"/>
    <property type="match status" value="2"/>
</dbReference>
<dbReference type="InterPro" id="IPR011047">
    <property type="entry name" value="Quinoprotein_ADH-like_sf"/>
</dbReference>
<dbReference type="PANTHER" id="PTHR34512">
    <property type="entry name" value="CELL SURFACE PROTEIN"/>
    <property type="match status" value="1"/>
</dbReference>
<feature type="compositionally biased region" description="Acidic residues" evidence="1">
    <location>
        <begin position="1189"/>
        <end position="1234"/>
    </location>
</feature>
<sequence>MAEQSRRDILRCAGLFGFSGGTSLGVSTVSGSVEEDATETPVVSGSPMVQYDAANTGFAADQSGPTADPAALWQHRTGANVRTSPVVVDNRVYVGTEGRQLVALDAITGEVHWTFEFADGTPTSPVVAEGTVYVTTTAGRLVAIDATSGTEQWSAPLDGDSVSPPVIWQDYIYTTSGTSLLSFDDDGRRSAEASLSGDELSQPAVTDTSVYVGSDDGSIYAFDLTDDTTGFDRPERWRVDRVIDRVPAVTVANDTVYVAGTDPGETAQGRVYALDPVTGSTQWQFTTTPWIVTSPAVTTELVYVGAENGDVIALYADSGIEKWRFDANSSWQFAFWGPGIEASPIVAGQTVYVGSEDGYLYALDAENGTERWRFESADSIVSTPTAVSGLVYVGSDDGGVYAITSPGSSPVPLQDAESRGNAGADESGQRVDGDILPVGDLGIGLGLGGILVGYLLLRGSDESPDDSSTSRPRVTVERETEPNEEEPSEKGPKNAEREGAEDEQIQALEAEVESALERVDELQDEITELVVAGERDNAEQARARANQELERLMGKLGTVPEPVPSSRVQPLQEKVRDEQESLEGAIRRARELSLEESCEAVERSLASVNGYLSHGNVDDAEEALDDAEQEIQEAMDRLAPPSDSLPSERIESLQDRIDTRRDDIEQVREWLGARDELDDSIQAAREDVDAERWQPALAKLDEARDRSETLMDRDVPYLSTDSIQHQENRIDELQATANREYATQRIESLLDECETFLDEAIEGSENPDGVRETVESKLDDARDHLSASSIATATFDGRVAELDSRVTAYEQSRQEATRETQPQMDDTTDDQRDDSHSTAEFAVLTAFQRDLLVVIAGHEDAKGLAIRDELETYYDEDINHGRLYPNLDTLAEKELVDKFELDERSNGYRLTETGRGHLERRQAWQRERAPDSDVGTERSKRERIFEAIDDVATELGRMPKRNEFLDRTDWDQGDVTAEFESWQGALEAAGISVEAELLSELEHVAEAVDGEPTSSDMNREGAYNAGKYSTYFGSWAAAVEAADLHSDDSREHSKSTPGEQEANDRSDGETASHEDVLDGYFTLAELPNESRFHGETAVYVTERHNPDETKDARLSVQDVTGTAATFNVWAKHDCEFDWAVGEWYVLSEVRLRKWERNGETMLTLSSSRDTTVTPLSADAPAVDEKMIETPDDESSEGSEDETKPEDEFDDAVEEDEEADANDESEDEPDGGETVLDEIVSEFDNELM</sequence>
<dbReference type="Gene3D" id="2.40.10.480">
    <property type="match status" value="2"/>
</dbReference>
<dbReference type="InterPro" id="IPR005149">
    <property type="entry name" value="Tscrpt_reg_PadR_N"/>
</dbReference>
<dbReference type="InterPro" id="IPR041025">
    <property type="entry name" value="HNH_repeat"/>
</dbReference>
<feature type="region of interest" description="Disordered" evidence="1">
    <location>
        <begin position="460"/>
        <end position="502"/>
    </location>
</feature>
<dbReference type="Gene3D" id="2.40.128.630">
    <property type="match status" value="2"/>
</dbReference>
<dbReference type="SUPFAM" id="SSF50998">
    <property type="entry name" value="Quinoprotein alcohol dehydrogenase-like"/>
    <property type="match status" value="1"/>
</dbReference>
<dbReference type="PANTHER" id="PTHR34512:SF30">
    <property type="entry name" value="OUTER MEMBRANE PROTEIN ASSEMBLY FACTOR BAMB"/>
    <property type="match status" value="1"/>
</dbReference>
<protein>
    <submittedName>
        <fullName evidence="4">Outer membrane protein assembly factor BamB, contains PQQ-like beta-propeller repeat</fullName>
    </submittedName>
</protein>
<gene>
    <name evidence="4" type="ORF">SAMN05216559_1750</name>
</gene>
<reference evidence="4 5" key="1">
    <citation type="submission" date="2016-10" db="EMBL/GenBank/DDBJ databases">
        <authorList>
            <person name="de Groot N.N."/>
        </authorList>
    </citation>
    <scope>NUCLEOTIDE SEQUENCE [LARGE SCALE GENOMIC DNA]</scope>
    <source>
        <strain evidence="4 5">CGMCC 1.10457</strain>
    </source>
</reference>
<dbReference type="InterPro" id="IPR018391">
    <property type="entry name" value="PQQ_b-propeller_rpt"/>
</dbReference>
<proteinExistence type="predicted"/>